<evidence type="ECO:0000313" key="4">
    <source>
        <dbReference type="EMBL" id="MEJ8574121.1"/>
    </source>
</evidence>
<evidence type="ECO:0000313" key="5">
    <source>
        <dbReference type="Proteomes" id="UP001378188"/>
    </source>
</evidence>
<keyword evidence="1" id="KW-0175">Coiled coil</keyword>
<keyword evidence="3" id="KW-0472">Membrane</keyword>
<name>A0AAW9S2S2_9HYPH</name>
<evidence type="ECO:0008006" key="6">
    <source>
        <dbReference type="Google" id="ProtNLM"/>
    </source>
</evidence>
<dbReference type="RefSeq" id="WP_340331822.1">
    <property type="nucleotide sequence ID" value="NZ_JAZHOF010000010.1"/>
</dbReference>
<keyword evidence="3" id="KW-1133">Transmembrane helix</keyword>
<comment type="caution">
    <text evidence="4">The sequence shown here is derived from an EMBL/GenBank/DDBJ whole genome shotgun (WGS) entry which is preliminary data.</text>
</comment>
<keyword evidence="5" id="KW-1185">Reference proteome</keyword>
<evidence type="ECO:0000256" key="2">
    <source>
        <dbReference type="SAM" id="MobiDB-lite"/>
    </source>
</evidence>
<evidence type="ECO:0000256" key="3">
    <source>
        <dbReference type="SAM" id="Phobius"/>
    </source>
</evidence>
<feature type="transmembrane region" description="Helical" evidence="3">
    <location>
        <begin position="38"/>
        <end position="60"/>
    </location>
</feature>
<feature type="coiled-coil region" evidence="1">
    <location>
        <begin position="125"/>
        <end position="159"/>
    </location>
</feature>
<evidence type="ECO:0000256" key="1">
    <source>
        <dbReference type="SAM" id="Coils"/>
    </source>
</evidence>
<dbReference type="EMBL" id="JAZHOF010000010">
    <property type="protein sequence ID" value="MEJ8574121.1"/>
    <property type="molecule type" value="Genomic_DNA"/>
</dbReference>
<feature type="region of interest" description="Disordered" evidence="2">
    <location>
        <begin position="404"/>
        <end position="423"/>
    </location>
</feature>
<organism evidence="4 5">
    <name type="scientific">Microbaculum marinum</name>
    <dbReference type="NCBI Taxonomy" id="1764581"/>
    <lineage>
        <taxon>Bacteria</taxon>
        <taxon>Pseudomonadati</taxon>
        <taxon>Pseudomonadota</taxon>
        <taxon>Alphaproteobacteria</taxon>
        <taxon>Hyphomicrobiales</taxon>
        <taxon>Tepidamorphaceae</taxon>
        <taxon>Microbaculum</taxon>
    </lineage>
</organism>
<protein>
    <recommendedName>
        <fullName evidence="6">Chromosome segregation protein SMC</fullName>
    </recommendedName>
</protein>
<proteinExistence type="predicted"/>
<dbReference type="AlphaFoldDB" id="A0AAW9S2S2"/>
<gene>
    <name evidence="4" type="ORF">V3328_21725</name>
</gene>
<keyword evidence="3" id="KW-0812">Transmembrane</keyword>
<dbReference type="Proteomes" id="UP001378188">
    <property type="component" value="Unassembled WGS sequence"/>
</dbReference>
<sequence length="445" mass="48800">MWPRYQLPCCQLGLAHGAGMCILRAPRRGAGRHMIENIVVFVLGALVATLFALLVIPVIWRRGARLIEERIRTTTPLSMTEIQSEKDMIRADFAVQLRKIEVKYDEIKAQAARRQIELGRRDSTIRELEAELDAREETIEDLEAREEELKNTVLGLERQVTLQASSLKEKQKAISDSNDALRGRSTELSELQSLADSRKVEIAALTTQLENYKSRLLEMRAELATRSVESEGRASAVDEMSGILKSRDAKIALLNDRLKQRRQLTAERRRRAKELEKLLDGQRERVAEKTAALSAAELKRLKFEEDIKKLTAERAELKASLAELEAKFESRERESGGTAGAPAPGVAAALAPAAAATDGHAGDGAGDALLRENIADLAARITRLAAEDGDNEIRALIDAVTSDNRTLNGSGGDGGAGSKVKIKKGAQGHLPLAKRIKEVDLTPGE</sequence>
<accession>A0AAW9S2S2</accession>
<feature type="coiled-coil region" evidence="1">
    <location>
        <begin position="255"/>
        <end position="334"/>
    </location>
</feature>
<reference evidence="4 5" key="1">
    <citation type="submission" date="2024-02" db="EMBL/GenBank/DDBJ databases">
        <title>Genome analysis and characterization of Microbaculum marinisediminis sp. nov., isolated from marine sediment.</title>
        <authorList>
            <person name="Du Z.-J."/>
            <person name="Ye Y.-Q."/>
            <person name="Zhang Z.-R."/>
            <person name="Yuan S.-M."/>
            <person name="Zhang X.-Y."/>
        </authorList>
    </citation>
    <scope>NUCLEOTIDE SEQUENCE [LARGE SCALE GENOMIC DNA]</scope>
    <source>
        <strain evidence="4 5">SDUM1044001</strain>
    </source>
</reference>